<dbReference type="AlphaFoldDB" id="A0A3N0YYZ7"/>
<dbReference type="EMBL" id="RJVU01018580">
    <property type="protein sequence ID" value="ROL51509.1"/>
    <property type="molecule type" value="Genomic_DNA"/>
</dbReference>
<name>A0A3N0YYZ7_ANAGA</name>
<organism evidence="1 2">
    <name type="scientific">Anabarilius grahami</name>
    <name type="common">Kanglang fish</name>
    <name type="synonym">Barilius grahami</name>
    <dbReference type="NCBI Taxonomy" id="495550"/>
    <lineage>
        <taxon>Eukaryota</taxon>
        <taxon>Metazoa</taxon>
        <taxon>Chordata</taxon>
        <taxon>Craniata</taxon>
        <taxon>Vertebrata</taxon>
        <taxon>Euteleostomi</taxon>
        <taxon>Actinopterygii</taxon>
        <taxon>Neopterygii</taxon>
        <taxon>Teleostei</taxon>
        <taxon>Ostariophysi</taxon>
        <taxon>Cypriniformes</taxon>
        <taxon>Xenocyprididae</taxon>
        <taxon>Xenocypridinae</taxon>
        <taxon>Xenocypridinae incertae sedis</taxon>
        <taxon>Anabarilius</taxon>
    </lineage>
</organism>
<reference evidence="1 2" key="1">
    <citation type="submission" date="2018-10" db="EMBL/GenBank/DDBJ databases">
        <title>Genome assembly for a Yunnan-Guizhou Plateau 3E fish, Anabarilius grahami (Regan), and its evolutionary and genetic applications.</title>
        <authorList>
            <person name="Jiang W."/>
        </authorList>
    </citation>
    <scope>NUCLEOTIDE SEQUENCE [LARGE SCALE GENOMIC DNA]</scope>
    <source>
        <strain evidence="1">AG-KIZ</strain>
        <tissue evidence="1">Muscle</tissue>
    </source>
</reference>
<sequence>MKLKPALLKERESNLRADERITKVIVCRANTDPRCLLIRPAHLHSVPDEGSHTDERLALTLTSRALLHLLPLVVLERPRAFPRFVTSPTKALGMSVRLNIYVQSRLDTYCLFTNVHRPPSEINNQEIAELPELLSRIRDRNVGN</sequence>
<accession>A0A3N0YYZ7</accession>
<protein>
    <submittedName>
        <fullName evidence="1">Uncharacterized protein</fullName>
    </submittedName>
</protein>
<keyword evidence="2" id="KW-1185">Reference proteome</keyword>
<comment type="caution">
    <text evidence="1">The sequence shown here is derived from an EMBL/GenBank/DDBJ whole genome shotgun (WGS) entry which is preliminary data.</text>
</comment>
<evidence type="ECO:0000313" key="2">
    <source>
        <dbReference type="Proteomes" id="UP000281406"/>
    </source>
</evidence>
<proteinExistence type="predicted"/>
<gene>
    <name evidence="1" type="ORF">DPX16_3198</name>
</gene>
<evidence type="ECO:0000313" key="1">
    <source>
        <dbReference type="EMBL" id="ROL51509.1"/>
    </source>
</evidence>
<dbReference type="Proteomes" id="UP000281406">
    <property type="component" value="Unassembled WGS sequence"/>
</dbReference>